<evidence type="ECO:0000313" key="2">
    <source>
        <dbReference type="EMBL" id="KAJ7352820.1"/>
    </source>
</evidence>
<organism evidence="2 3">
    <name type="scientific">Desmophyllum pertusum</name>
    <dbReference type="NCBI Taxonomy" id="174260"/>
    <lineage>
        <taxon>Eukaryota</taxon>
        <taxon>Metazoa</taxon>
        <taxon>Cnidaria</taxon>
        <taxon>Anthozoa</taxon>
        <taxon>Hexacorallia</taxon>
        <taxon>Scleractinia</taxon>
        <taxon>Caryophylliina</taxon>
        <taxon>Caryophylliidae</taxon>
        <taxon>Desmophyllum</taxon>
    </lineage>
</organism>
<evidence type="ECO:0000256" key="1">
    <source>
        <dbReference type="SAM" id="MobiDB-lite"/>
    </source>
</evidence>
<dbReference type="Proteomes" id="UP001163046">
    <property type="component" value="Unassembled WGS sequence"/>
</dbReference>
<dbReference type="AlphaFoldDB" id="A0A9X0CI84"/>
<keyword evidence="3" id="KW-1185">Reference proteome</keyword>
<evidence type="ECO:0000313" key="3">
    <source>
        <dbReference type="Proteomes" id="UP001163046"/>
    </source>
</evidence>
<feature type="region of interest" description="Disordered" evidence="1">
    <location>
        <begin position="82"/>
        <end position="108"/>
    </location>
</feature>
<reference evidence="2" key="1">
    <citation type="submission" date="2023-01" db="EMBL/GenBank/DDBJ databases">
        <title>Genome assembly of the deep-sea coral Lophelia pertusa.</title>
        <authorList>
            <person name="Herrera S."/>
            <person name="Cordes E."/>
        </authorList>
    </citation>
    <scope>NUCLEOTIDE SEQUENCE</scope>
    <source>
        <strain evidence="2">USNM1676648</strain>
        <tissue evidence="2">Polyp</tissue>
    </source>
</reference>
<sequence length="108" mass="12592">MIIRSTDNQCAVVILYVPPAPYEAATDLEDTWTLGYRPPCRTDSRERCFKIKFCSLRERVCRCIPLKDYDGDETEFDDQVNDEMIETPEDQTEEFDETNQELEDPSKG</sequence>
<gene>
    <name evidence="2" type="ORF">OS493_033630</name>
</gene>
<proteinExistence type="predicted"/>
<comment type="caution">
    <text evidence="2">The sequence shown here is derived from an EMBL/GenBank/DDBJ whole genome shotgun (WGS) entry which is preliminary data.</text>
</comment>
<accession>A0A9X0CI84</accession>
<name>A0A9X0CI84_9CNID</name>
<dbReference type="EMBL" id="MU827346">
    <property type="protein sequence ID" value="KAJ7352820.1"/>
    <property type="molecule type" value="Genomic_DNA"/>
</dbReference>
<protein>
    <submittedName>
        <fullName evidence="2">Uncharacterized protein</fullName>
    </submittedName>
</protein>